<dbReference type="OrthoDB" id="10547369at2759"/>
<proteinExistence type="predicted"/>
<protein>
    <submittedName>
        <fullName evidence="1">Uncharacterized protein</fullName>
    </submittedName>
</protein>
<reference evidence="2" key="1">
    <citation type="journal article" date="2014" name="Proc. Natl. Acad. Sci. U.S.A.">
        <title>Extensive sampling of basidiomycete genomes demonstrates inadequacy of the white-rot/brown-rot paradigm for wood decay fungi.</title>
        <authorList>
            <person name="Riley R."/>
            <person name="Salamov A.A."/>
            <person name="Brown D.W."/>
            <person name="Nagy L.G."/>
            <person name="Floudas D."/>
            <person name="Held B.W."/>
            <person name="Levasseur A."/>
            <person name="Lombard V."/>
            <person name="Morin E."/>
            <person name="Otillar R."/>
            <person name="Lindquist E.A."/>
            <person name="Sun H."/>
            <person name="LaButti K.M."/>
            <person name="Schmutz J."/>
            <person name="Jabbour D."/>
            <person name="Luo H."/>
            <person name="Baker S.E."/>
            <person name="Pisabarro A.G."/>
            <person name="Walton J.D."/>
            <person name="Blanchette R.A."/>
            <person name="Henrissat B."/>
            <person name="Martin F."/>
            <person name="Cullen D."/>
            <person name="Hibbett D.S."/>
            <person name="Grigoriev I.V."/>
        </authorList>
    </citation>
    <scope>NUCLEOTIDE SEQUENCE [LARGE SCALE GENOMIC DNA]</scope>
    <source>
        <strain evidence="2">PC15</strain>
    </source>
</reference>
<dbReference type="SUPFAM" id="SSF52047">
    <property type="entry name" value="RNI-like"/>
    <property type="match status" value="1"/>
</dbReference>
<evidence type="ECO:0000313" key="1">
    <source>
        <dbReference type="EMBL" id="KDQ28666.1"/>
    </source>
</evidence>
<gene>
    <name evidence="1" type="ORF">PLEOSDRAFT_1082683</name>
</gene>
<dbReference type="HOGENOM" id="CLU_282708_0_0_1"/>
<dbReference type="EMBL" id="KL198007">
    <property type="protein sequence ID" value="KDQ28666.1"/>
    <property type="molecule type" value="Genomic_DNA"/>
</dbReference>
<dbReference type="SUPFAM" id="SSF52058">
    <property type="entry name" value="L domain-like"/>
    <property type="match status" value="1"/>
</dbReference>
<organism evidence="1 2">
    <name type="scientific">Pleurotus ostreatus (strain PC15)</name>
    <name type="common">Oyster mushroom</name>
    <dbReference type="NCBI Taxonomy" id="1137138"/>
    <lineage>
        <taxon>Eukaryota</taxon>
        <taxon>Fungi</taxon>
        <taxon>Dikarya</taxon>
        <taxon>Basidiomycota</taxon>
        <taxon>Agaricomycotina</taxon>
        <taxon>Agaricomycetes</taxon>
        <taxon>Agaricomycetidae</taxon>
        <taxon>Agaricales</taxon>
        <taxon>Pleurotineae</taxon>
        <taxon>Pleurotaceae</taxon>
        <taxon>Pleurotus</taxon>
    </lineage>
</organism>
<dbReference type="Proteomes" id="UP000027073">
    <property type="component" value="Unassembled WGS sequence"/>
</dbReference>
<sequence length="1104" mass="126187">MFSSNISARLSFLHFKAPHLAEYIRRLCVWWNRPASECQWLAECLYRMKSFRELILVSLLVGLPTERRILAARAMPIFDASRFRKLALHDWDFAEDAYDLLGMLSPILEELVLENIRTENIEMENIEMETPPTTHLAALRRLVLVDTVHPMLSAENIIECRRLQYLELQWLRDTDSWNMPPWIPVSLSEFALIMKITLFGSYGRFPGLFTWIKDCIDRLPFPNLIKVFSICIQKSFSTRTGVDGFLPETSDYEMLSRFLQPLWKDGVLENFALTIIIDGDHDVAPDSARESVKLNTAFAGLLPANVSDVRFIVRPEGWRVMHCVTNSLSSPKISARFWGEQGHRDPPTLPVELISEIIAIVASEDSKEPLPVAYKSDVEKEAFRTLAAASLVSHSWNAISRRHIFHSVFIPFNNTSARLSFLHFQAPHLAEYIHRLCVWWDDGTPPVSEWLAECFCRLKNFRELILTSSLSGLLTERRISAVGVMPVLASSRLRTLTLRHWGFAEDAYDLLGMLPPTLEELVLEDIHTETIEIEAPPPTTHLADLRRLVLIDTAHPMLSAENIIECPHLKQLELYWLYNVVDSWVTITLWSNGHSFRDLFTWIKDCINRLPFPNLIQVLKIHIQKFSDVRAGGDPLPQILDYEMLSRALQPLCKNGALTSITLDISTDGNHDVGTYSARESAKVKAGLAALLPANISDPRFIMDRTQFSTWTHRDERKHVCPQPEKLPVELFAEIIAIVADGAQECNPQNDENHPFWTLTASSLVSRTWTTICRPHIFHTLSISTENTTARLSFLHFDAPHLSEYVRTVHLWWNDDSCTALAWFPECFARLKNLPPLSAGIVSMLAAPRLYKLALNGWGFASDASDLLSMLPAALEELKLEDIMETHVTEKAPRTVRFDALRTLELFDVFHPMLEFKSFIDCPNLECLTARWYRYEPWNLPPWIPDGLSELELYLLTVNLSGDVSYLELFAWIKNCIDSLPFPDTIQSLTINVTNNHFLDDHSEGLYPTPLEYEELSNFLYKLYEQGGLDDITLSITIDVNSRASDAELYMDEARESAKLETSFAPLVEENVLDVEFLVQRSNNDGMLEPIMRCSIERAEMETD</sequence>
<accession>A0A067NYH0</accession>
<evidence type="ECO:0000313" key="2">
    <source>
        <dbReference type="Proteomes" id="UP000027073"/>
    </source>
</evidence>
<dbReference type="VEuPathDB" id="FungiDB:PLEOSDRAFT_1082683"/>
<dbReference type="InParanoid" id="A0A067NYH0"/>
<name>A0A067NYH0_PLEO1</name>
<dbReference type="AlphaFoldDB" id="A0A067NYH0"/>